<organism evidence="1 2">
    <name type="scientific">Phytomonospora endophytica</name>
    <dbReference type="NCBI Taxonomy" id="714109"/>
    <lineage>
        <taxon>Bacteria</taxon>
        <taxon>Bacillati</taxon>
        <taxon>Actinomycetota</taxon>
        <taxon>Actinomycetes</taxon>
        <taxon>Micromonosporales</taxon>
        <taxon>Micromonosporaceae</taxon>
        <taxon>Phytomonospora</taxon>
    </lineage>
</organism>
<evidence type="ECO:0000313" key="2">
    <source>
        <dbReference type="Proteomes" id="UP000548476"/>
    </source>
</evidence>
<accession>A0A841FSG3</accession>
<protein>
    <submittedName>
        <fullName evidence="1">Flagellin-specific chaperone FliS</fullName>
    </submittedName>
</protein>
<keyword evidence="2" id="KW-1185">Reference proteome</keyword>
<dbReference type="AlphaFoldDB" id="A0A841FSG3"/>
<comment type="caution">
    <text evidence="1">The sequence shown here is derived from an EMBL/GenBank/DDBJ whole genome shotgun (WGS) entry which is preliminary data.</text>
</comment>
<name>A0A841FSG3_9ACTN</name>
<evidence type="ECO:0000313" key="1">
    <source>
        <dbReference type="EMBL" id="MBB6034910.1"/>
    </source>
</evidence>
<dbReference type="Proteomes" id="UP000548476">
    <property type="component" value="Unassembled WGS sequence"/>
</dbReference>
<keyword evidence="1" id="KW-0966">Cell projection</keyword>
<dbReference type="RefSeq" id="WP_184787761.1">
    <property type="nucleotide sequence ID" value="NZ_BONT01000090.1"/>
</dbReference>
<reference evidence="1 2" key="1">
    <citation type="submission" date="2020-08" db="EMBL/GenBank/DDBJ databases">
        <title>Genomic Encyclopedia of Type Strains, Phase IV (KMG-IV): sequencing the most valuable type-strain genomes for metagenomic binning, comparative biology and taxonomic classification.</title>
        <authorList>
            <person name="Goeker M."/>
        </authorList>
    </citation>
    <scope>NUCLEOTIDE SEQUENCE [LARGE SCALE GENOMIC DNA]</scope>
    <source>
        <strain evidence="1 2">YIM 65646</strain>
    </source>
</reference>
<dbReference type="EMBL" id="JACHGT010000005">
    <property type="protein sequence ID" value="MBB6034910.1"/>
    <property type="molecule type" value="Genomic_DNA"/>
</dbReference>
<proteinExistence type="predicted"/>
<gene>
    <name evidence="1" type="ORF">HNR73_002764</name>
</gene>
<keyword evidence="1" id="KW-0282">Flagellum</keyword>
<sequence>MTDRRITASKIEGLGPKMVREVGEKLDKVNDGLPDLQEVESANFTTVIPSMAVAYAMAAEVFEAQLKRQWELLDQIHDRLKGAARAWEDVEKANTADTFKGL</sequence>
<keyword evidence="1" id="KW-0969">Cilium</keyword>